<protein>
    <submittedName>
        <fullName evidence="1">Uncharacterized protein</fullName>
    </submittedName>
</protein>
<proteinExistence type="predicted"/>
<dbReference type="Proteomes" id="UP000261032">
    <property type="component" value="Unassembled WGS sequence"/>
</dbReference>
<sequence length="64" mass="7772">MLHRKLLENTKRLHTNRKKDIVEINQILELLKHQGLEFEDSIELKTFIEDEVNKNLKENMDEKK</sequence>
<gene>
    <name evidence="1" type="ORF">DXB93_03540</name>
</gene>
<comment type="caution">
    <text evidence="1">The sequence shown here is derived from an EMBL/GenBank/DDBJ whole genome shotgun (WGS) entry which is preliminary data.</text>
</comment>
<evidence type="ECO:0000313" key="2">
    <source>
        <dbReference type="Proteomes" id="UP000261032"/>
    </source>
</evidence>
<dbReference type="AlphaFoldDB" id="A0A3E3EFB4"/>
<organism evidence="1 2">
    <name type="scientific">Thomasclavelia ramosa</name>
    <dbReference type="NCBI Taxonomy" id="1547"/>
    <lineage>
        <taxon>Bacteria</taxon>
        <taxon>Bacillati</taxon>
        <taxon>Bacillota</taxon>
        <taxon>Erysipelotrichia</taxon>
        <taxon>Erysipelotrichales</taxon>
        <taxon>Coprobacillaceae</taxon>
        <taxon>Thomasclavelia</taxon>
    </lineage>
</organism>
<dbReference type="RefSeq" id="WP_117580543.1">
    <property type="nucleotide sequence ID" value="NZ_CP176642.1"/>
</dbReference>
<accession>A0A3E3EFB4</accession>
<reference evidence="1 2" key="1">
    <citation type="submission" date="2018-08" db="EMBL/GenBank/DDBJ databases">
        <title>A genome reference for cultivated species of the human gut microbiota.</title>
        <authorList>
            <person name="Zou Y."/>
            <person name="Xue W."/>
            <person name="Luo G."/>
        </authorList>
    </citation>
    <scope>NUCLEOTIDE SEQUENCE [LARGE SCALE GENOMIC DNA]</scope>
    <source>
        <strain evidence="1 2">OM06-4</strain>
    </source>
</reference>
<name>A0A3E3EFB4_9FIRM</name>
<evidence type="ECO:0000313" key="1">
    <source>
        <dbReference type="EMBL" id="RGD86594.1"/>
    </source>
</evidence>
<dbReference type="EMBL" id="QUSL01000004">
    <property type="protein sequence ID" value="RGD86594.1"/>
    <property type="molecule type" value="Genomic_DNA"/>
</dbReference>